<evidence type="ECO:0000256" key="1">
    <source>
        <dbReference type="ARBA" id="ARBA00022553"/>
    </source>
</evidence>
<feature type="domain" description="Response regulatory" evidence="3">
    <location>
        <begin position="13"/>
        <end position="165"/>
    </location>
</feature>
<evidence type="ECO:0000313" key="4">
    <source>
        <dbReference type="EMBL" id="MDR7090227.1"/>
    </source>
</evidence>
<evidence type="ECO:0000256" key="2">
    <source>
        <dbReference type="PROSITE-ProRule" id="PRU00169"/>
    </source>
</evidence>
<dbReference type="PANTHER" id="PTHR44591">
    <property type="entry name" value="STRESS RESPONSE REGULATOR PROTEIN 1"/>
    <property type="match status" value="1"/>
</dbReference>
<evidence type="ECO:0000259" key="3">
    <source>
        <dbReference type="PROSITE" id="PS50110"/>
    </source>
</evidence>
<dbReference type="SUPFAM" id="SSF52172">
    <property type="entry name" value="CheY-like"/>
    <property type="match status" value="1"/>
</dbReference>
<sequence length="324" mass="36601">MKSKIPLCFYPTQIVFVDDNPDFLDALSVAFSKQFNVQTFDNTDAALRYINEYQREAELVANDEKPKLQGDSDAWVKRVLTHQNVKRFDELRIKEVSVLVVDYSMPSMNGIEFCEKINNLSIKKILLTGYATPADAVRAFNNNTIHYYLKKNDANMLQDLETAINQLQHAYFNELSSTLKAEAIDSGTPFFADPQLARYFQQACESLGVTEYYYLTNPSRFALRTREGSNFSCVIYTEEDIAEHLQILQEESAPKTLYSAIESHKFVPLFQTADGFYEPGMKDASASIYPAVHISGAVNYYCAIIEDAGAKEVPAIKLPTGVLH</sequence>
<dbReference type="Pfam" id="PF00072">
    <property type="entry name" value="Response_reg"/>
    <property type="match status" value="1"/>
</dbReference>
<dbReference type="InterPro" id="IPR050595">
    <property type="entry name" value="Bact_response_regulator"/>
</dbReference>
<dbReference type="EMBL" id="JAVDVX010000003">
    <property type="protein sequence ID" value="MDR7090227.1"/>
    <property type="molecule type" value="Genomic_DNA"/>
</dbReference>
<keyword evidence="1 2" id="KW-0597">Phosphoprotein</keyword>
<dbReference type="InterPro" id="IPR001789">
    <property type="entry name" value="Sig_transdc_resp-reg_receiver"/>
</dbReference>
<accession>A0ABU1UYG5</accession>
<dbReference type="InterPro" id="IPR011006">
    <property type="entry name" value="CheY-like_superfamily"/>
</dbReference>
<evidence type="ECO:0000313" key="5">
    <source>
        <dbReference type="Proteomes" id="UP001253595"/>
    </source>
</evidence>
<dbReference type="RefSeq" id="WP_310072386.1">
    <property type="nucleotide sequence ID" value="NZ_JAVDVX010000003.1"/>
</dbReference>
<organism evidence="4 5">
    <name type="scientific">Cellvibrio fibrivorans</name>
    <dbReference type="NCBI Taxonomy" id="126350"/>
    <lineage>
        <taxon>Bacteria</taxon>
        <taxon>Pseudomonadati</taxon>
        <taxon>Pseudomonadota</taxon>
        <taxon>Gammaproteobacteria</taxon>
        <taxon>Cellvibrionales</taxon>
        <taxon>Cellvibrionaceae</taxon>
        <taxon>Cellvibrio</taxon>
    </lineage>
</organism>
<dbReference type="Gene3D" id="3.40.50.2300">
    <property type="match status" value="1"/>
</dbReference>
<gene>
    <name evidence="4" type="ORF">J2X05_002249</name>
</gene>
<feature type="modified residue" description="4-aspartylphosphate" evidence="2">
    <location>
        <position position="102"/>
    </location>
</feature>
<dbReference type="PANTHER" id="PTHR44591:SF3">
    <property type="entry name" value="RESPONSE REGULATORY DOMAIN-CONTAINING PROTEIN"/>
    <property type="match status" value="1"/>
</dbReference>
<protein>
    <submittedName>
        <fullName evidence="4">CheY-like chemotaxis protein</fullName>
    </submittedName>
</protein>
<name>A0ABU1UYG5_9GAMM</name>
<dbReference type="PROSITE" id="PS50110">
    <property type="entry name" value="RESPONSE_REGULATORY"/>
    <property type="match status" value="1"/>
</dbReference>
<dbReference type="Proteomes" id="UP001253595">
    <property type="component" value="Unassembled WGS sequence"/>
</dbReference>
<keyword evidence="5" id="KW-1185">Reference proteome</keyword>
<reference evidence="4 5" key="1">
    <citation type="submission" date="2023-07" db="EMBL/GenBank/DDBJ databases">
        <title>Sorghum-associated microbial communities from plants grown in Nebraska, USA.</title>
        <authorList>
            <person name="Schachtman D."/>
        </authorList>
    </citation>
    <scope>NUCLEOTIDE SEQUENCE [LARGE SCALE GENOMIC DNA]</scope>
    <source>
        <strain evidence="4 5">BE190</strain>
    </source>
</reference>
<proteinExistence type="predicted"/>
<comment type="caution">
    <text evidence="4">The sequence shown here is derived from an EMBL/GenBank/DDBJ whole genome shotgun (WGS) entry which is preliminary data.</text>
</comment>